<sequence>MLSALLLFLIAFGAVLVLERFVHRRLQEVFLLLTGHVEAATLLYSLVLLPGVALHEISHALMAVLLGVRVRRLSLRPERQRNGVVRLGYVEVLRSDALRTSLIGAAPLFAGLGALLLIGALVFDLGAMQSALRVGSARSILDPLLALPDATDSWLWTYMVFAIANSMMPSSSDTQSWPPVIGFMAACGAGLLLIGGVGVVSAIAPFAQDAARWLTAVFTLTAFIDLVVIAALAILARSIGLFTGRRVEFK</sequence>
<keyword evidence="1" id="KW-0472">Membrane</keyword>
<accession>A0A2M8QCC5</accession>
<organism evidence="2 3">
    <name type="scientific">Candidatus Thermofonsia Clade 3 bacterium</name>
    <dbReference type="NCBI Taxonomy" id="2364212"/>
    <lineage>
        <taxon>Bacteria</taxon>
        <taxon>Bacillati</taxon>
        <taxon>Chloroflexota</taxon>
        <taxon>Candidatus Thermofontia</taxon>
        <taxon>Candidatus Thermofonsia Clade 3</taxon>
    </lineage>
</organism>
<evidence type="ECO:0000313" key="3">
    <source>
        <dbReference type="Proteomes" id="UP000230790"/>
    </source>
</evidence>
<dbReference type="Proteomes" id="UP000230790">
    <property type="component" value="Unassembled WGS sequence"/>
</dbReference>
<dbReference type="AlphaFoldDB" id="A0A2M8QCC5"/>
<proteinExistence type="predicted"/>
<feature type="transmembrane region" description="Helical" evidence="1">
    <location>
        <begin position="102"/>
        <end position="123"/>
    </location>
</feature>
<reference evidence="2 3" key="1">
    <citation type="submission" date="2017-11" db="EMBL/GenBank/DDBJ databases">
        <title>Evolution of Phototrophy in the Chloroflexi Phylum Driven by Horizontal Gene Transfer.</title>
        <authorList>
            <person name="Ward L.M."/>
            <person name="Hemp J."/>
            <person name="Shih P.M."/>
            <person name="Mcglynn S.E."/>
            <person name="Fischer W."/>
        </authorList>
    </citation>
    <scope>NUCLEOTIDE SEQUENCE [LARGE SCALE GENOMIC DNA]</scope>
    <source>
        <strain evidence="2">JP3_7</strain>
    </source>
</reference>
<feature type="transmembrane region" description="Helical" evidence="1">
    <location>
        <begin position="180"/>
        <end position="207"/>
    </location>
</feature>
<protein>
    <submittedName>
        <fullName evidence="2">Uncharacterized protein</fullName>
    </submittedName>
</protein>
<evidence type="ECO:0000313" key="2">
    <source>
        <dbReference type="EMBL" id="PJF47447.1"/>
    </source>
</evidence>
<feature type="transmembrane region" description="Helical" evidence="1">
    <location>
        <begin position="213"/>
        <end position="236"/>
    </location>
</feature>
<comment type="caution">
    <text evidence="2">The sequence shown here is derived from an EMBL/GenBank/DDBJ whole genome shotgun (WGS) entry which is preliminary data.</text>
</comment>
<evidence type="ECO:0000256" key="1">
    <source>
        <dbReference type="SAM" id="Phobius"/>
    </source>
</evidence>
<name>A0A2M8QCC5_9CHLR</name>
<keyword evidence="1" id="KW-1133">Transmembrane helix</keyword>
<gene>
    <name evidence="2" type="ORF">CUN48_08555</name>
</gene>
<dbReference type="EMBL" id="PGTN01000048">
    <property type="protein sequence ID" value="PJF47447.1"/>
    <property type="molecule type" value="Genomic_DNA"/>
</dbReference>
<keyword evidence="1" id="KW-0812">Transmembrane</keyword>